<dbReference type="InterPro" id="IPR012042">
    <property type="entry name" value="NeuTTM/CthTTM-like"/>
</dbReference>
<feature type="active site" description="Proton acceptor" evidence="1">
    <location>
        <position position="32"/>
    </location>
</feature>
<dbReference type="InterPro" id="IPR033469">
    <property type="entry name" value="CYTH-like_dom_sf"/>
</dbReference>
<feature type="domain" description="CYTH" evidence="2">
    <location>
        <begin position="4"/>
        <end position="150"/>
    </location>
</feature>
<gene>
    <name evidence="3" type="ORF">H5P27_00655</name>
</gene>
<dbReference type="Gene3D" id="2.40.320.10">
    <property type="entry name" value="Hypothetical Protein Pfu-838710-001"/>
    <property type="match status" value="1"/>
</dbReference>
<dbReference type="PROSITE" id="PS51707">
    <property type="entry name" value="CYTH"/>
    <property type="match status" value="1"/>
</dbReference>
<comment type="caution">
    <text evidence="3">The sequence shown here is derived from an EMBL/GenBank/DDBJ whole genome shotgun (WGS) entry which is preliminary data.</text>
</comment>
<evidence type="ECO:0000256" key="1">
    <source>
        <dbReference type="PIRSR" id="PIRSR016487-1"/>
    </source>
</evidence>
<evidence type="ECO:0000313" key="3">
    <source>
        <dbReference type="EMBL" id="MBC2604559.1"/>
    </source>
</evidence>
<evidence type="ECO:0000313" key="4">
    <source>
        <dbReference type="Proteomes" id="UP000526501"/>
    </source>
</evidence>
<protein>
    <submittedName>
        <fullName evidence="3">CYTH domain-containing protein</fullName>
    </submittedName>
</protein>
<dbReference type="InterPro" id="IPR023577">
    <property type="entry name" value="CYTH_domain"/>
</dbReference>
<evidence type="ECO:0000259" key="2">
    <source>
        <dbReference type="PROSITE" id="PS51707"/>
    </source>
</evidence>
<reference evidence="3 4" key="1">
    <citation type="submission" date="2020-07" db="EMBL/GenBank/DDBJ databases">
        <authorList>
            <person name="Feng X."/>
        </authorList>
    </citation>
    <scope>NUCLEOTIDE SEQUENCE [LARGE SCALE GENOMIC DNA]</scope>
    <source>
        <strain evidence="3 4">JCM23202</strain>
    </source>
</reference>
<dbReference type="PANTHER" id="PTHR40114">
    <property type="entry name" value="SLR0698 PROTEIN"/>
    <property type="match status" value="1"/>
</dbReference>
<dbReference type="Proteomes" id="UP000526501">
    <property type="component" value="Unassembled WGS sequence"/>
</dbReference>
<dbReference type="AlphaFoldDB" id="A0A7X1B2P8"/>
<dbReference type="PANTHER" id="PTHR40114:SF1">
    <property type="entry name" value="SLR0698 PROTEIN"/>
    <property type="match status" value="1"/>
</dbReference>
<proteinExistence type="predicted"/>
<dbReference type="RefSeq" id="WP_185658451.1">
    <property type="nucleotide sequence ID" value="NZ_CAWPOO010000001.1"/>
</dbReference>
<dbReference type="EMBL" id="JACHVC010000001">
    <property type="protein sequence ID" value="MBC2604559.1"/>
    <property type="molecule type" value="Genomic_DNA"/>
</dbReference>
<keyword evidence="4" id="KW-1185">Reference proteome</keyword>
<dbReference type="SMART" id="SM01118">
    <property type="entry name" value="CYTH"/>
    <property type="match status" value="1"/>
</dbReference>
<name>A0A7X1B2P8_9BACT</name>
<sequence>MSHNKEIERKYILHRLPAEIENAVCYELRQGYLASGESEVRLRDKAGTFTLTCKQGSGLERVEEEIKLSEEQFSRLWPLTEGKRIEKRRYQVPYGAYTIELDRFSGALHPLLVAEVEFASVEESKSFRAPPYFGQEVTEDKRFKNRSLAEYGLPQ</sequence>
<dbReference type="SUPFAM" id="SSF55154">
    <property type="entry name" value="CYTH-like phosphatases"/>
    <property type="match status" value="1"/>
</dbReference>
<organism evidence="3 4">
    <name type="scientific">Pelagicoccus albus</name>
    <dbReference type="NCBI Taxonomy" id="415222"/>
    <lineage>
        <taxon>Bacteria</taxon>
        <taxon>Pseudomonadati</taxon>
        <taxon>Verrucomicrobiota</taxon>
        <taxon>Opitutia</taxon>
        <taxon>Puniceicoccales</taxon>
        <taxon>Pelagicoccaceae</taxon>
        <taxon>Pelagicoccus</taxon>
    </lineage>
</organism>
<dbReference type="CDD" id="cd07761">
    <property type="entry name" value="CYTH-like_CthTTM-like"/>
    <property type="match status" value="1"/>
</dbReference>
<accession>A0A7X1B2P8</accession>
<dbReference type="PIRSF" id="PIRSF016487">
    <property type="entry name" value="CYTH_UCP016487"/>
    <property type="match status" value="1"/>
</dbReference>